<protein>
    <recommendedName>
        <fullName evidence="3 7">Peptide chain release factor 2</fullName>
        <shortName evidence="7">RF-2</shortName>
    </recommendedName>
</protein>
<evidence type="ECO:0000259" key="9">
    <source>
        <dbReference type="PROSITE" id="PS00745"/>
    </source>
</evidence>
<comment type="PTM">
    <text evidence="7">Methylated by PrmC. Methylation increases the termination efficiency of RF2.</text>
</comment>
<dbReference type="SUPFAM" id="SSF75620">
    <property type="entry name" value="Release factor"/>
    <property type="match status" value="1"/>
</dbReference>
<keyword evidence="5 7" id="KW-0963">Cytoplasm</keyword>
<dbReference type="InterPro" id="IPR000352">
    <property type="entry name" value="Pep_chain_release_fac_I"/>
</dbReference>
<dbReference type="Gene3D" id="3.30.160.20">
    <property type="match status" value="1"/>
</dbReference>
<dbReference type="InterPro" id="IPR045853">
    <property type="entry name" value="Pep_chain_release_fac_I_sf"/>
</dbReference>
<dbReference type="Gene3D" id="3.30.70.1660">
    <property type="match status" value="1"/>
</dbReference>
<evidence type="ECO:0000256" key="7">
    <source>
        <dbReference type="HAMAP-Rule" id="MF_00094"/>
    </source>
</evidence>
<comment type="function">
    <text evidence="1 7">Peptide chain release factor 2 directs the termination of translation in response to the peptide chain termination codons UGA and UAA.</text>
</comment>
<evidence type="ECO:0000313" key="11">
    <source>
        <dbReference type="Proteomes" id="UP001597492"/>
    </source>
</evidence>
<proteinExistence type="inferred from homology"/>
<evidence type="ECO:0000313" key="10">
    <source>
        <dbReference type="EMBL" id="MFD2758469.1"/>
    </source>
</evidence>
<evidence type="ECO:0000256" key="1">
    <source>
        <dbReference type="ARBA" id="ARBA00002613"/>
    </source>
</evidence>
<feature type="domain" description="Prokaryotic-type class I peptide chain release factors" evidence="9">
    <location>
        <begin position="244"/>
        <end position="260"/>
    </location>
</feature>
<gene>
    <name evidence="7 10" type="primary">prfB</name>
    <name evidence="10" type="ORF">ACFSW7_08765</name>
</gene>
<dbReference type="NCBIfam" id="TIGR00020">
    <property type="entry name" value="prfB"/>
    <property type="match status" value="1"/>
</dbReference>
<dbReference type="InterPro" id="IPR004374">
    <property type="entry name" value="PrfB"/>
</dbReference>
<evidence type="ECO:0000256" key="2">
    <source>
        <dbReference type="ARBA" id="ARBA00010835"/>
    </source>
</evidence>
<accession>A0ABW5V0X3</accession>
<dbReference type="Pfam" id="PF00472">
    <property type="entry name" value="RF-1"/>
    <property type="match status" value="1"/>
</dbReference>
<keyword evidence="11" id="KW-1185">Reference proteome</keyword>
<evidence type="ECO:0000256" key="5">
    <source>
        <dbReference type="ARBA" id="ARBA00022490"/>
    </source>
</evidence>
<evidence type="ECO:0000256" key="8">
    <source>
        <dbReference type="SAM" id="Coils"/>
    </source>
</evidence>
<dbReference type="PANTHER" id="PTHR43116:SF3">
    <property type="entry name" value="CLASS I PEPTIDE CHAIN RELEASE FACTOR"/>
    <property type="match status" value="1"/>
</dbReference>
<feature type="modified residue" description="N5-methylglutamine" evidence="7">
    <location>
        <position position="251"/>
    </location>
</feature>
<comment type="caution">
    <text evidence="10">The sequence shown here is derived from an EMBL/GenBank/DDBJ whole genome shotgun (WGS) entry which is preliminary data.</text>
</comment>
<dbReference type="Proteomes" id="UP001597492">
    <property type="component" value="Unassembled WGS sequence"/>
</dbReference>
<evidence type="ECO:0000256" key="4">
    <source>
        <dbReference type="ARBA" id="ARBA00022481"/>
    </source>
</evidence>
<evidence type="ECO:0000256" key="6">
    <source>
        <dbReference type="ARBA" id="ARBA00022917"/>
    </source>
</evidence>
<sequence length="371" mass="40847">MINLDISTEIADQRAKFAPIRDVMNPEHLSARVSELETAASAPDLWDDVERAQRVTSELSHTQADLKRIQSIEERLDDLEVLVELANEGDDEDTAAEARAELAAITKVIADLEVQTLLDGEFDPRPAVITIRAGAGGVDAADFAEMLLRMYTRWAEQHGHKVTVLDTSYAEQAGVKSATFEVDAPYAFGTLSVEAGTHRLVRMSPFNSAGSRETSFAAVEVVPLIEQSDHIDIPDNDIRVDVFRSSGPGGQSVNTTDSAVRITHLPTGIVVSCQNEKSQIQNRAAAMRVLQSRLLLQRREEEEAKKKELAGNITASWGDQMRSYVLAPYKMVKDLRSGHESGNPDRVFDGDLDEFISSGIRWRKTTAADSE</sequence>
<dbReference type="Gene3D" id="1.20.58.410">
    <property type="entry name" value="Release factor"/>
    <property type="match status" value="1"/>
</dbReference>
<dbReference type="InterPro" id="IPR005139">
    <property type="entry name" value="PCRF"/>
</dbReference>
<dbReference type="PROSITE" id="PS00745">
    <property type="entry name" value="RF_PROK_I"/>
    <property type="match status" value="1"/>
</dbReference>
<dbReference type="PANTHER" id="PTHR43116">
    <property type="entry name" value="PEPTIDE CHAIN RELEASE FACTOR 2"/>
    <property type="match status" value="1"/>
</dbReference>
<organism evidence="10 11">
    <name type="scientific">Gulosibacter faecalis</name>
    <dbReference type="NCBI Taxonomy" id="272240"/>
    <lineage>
        <taxon>Bacteria</taxon>
        <taxon>Bacillati</taxon>
        <taxon>Actinomycetota</taxon>
        <taxon>Actinomycetes</taxon>
        <taxon>Micrococcales</taxon>
        <taxon>Microbacteriaceae</taxon>
        <taxon>Gulosibacter</taxon>
    </lineage>
</organism>
<dbReference type="Pfam" id="PF03462">
    <property type="entry name" value="PCRF"/>
    <property type="match status" value="1"/>
</dbReference>
<comment type="subcellular location">
    <subcellularLocation>
        <location evidence="7">Cytoplasm</location>
    </subcellularLocation>
</comment>
<reference evidence="11" key="1">
    <citation type="journal article" date="2019" name="Int. J. Syst. Evol. Microbiol.">
        <title>The Global Catalogue of Microorganisms (GCM) 10K type strain sequencing project: providing services to taxonomists for standard genome sequencing and annotation.</title>
        <authorList>
            <consortium name="The Broad Institute Genomics Platform"/>
            <consortium name="The Broad Institute Genome Sequencing Center for Infectious Disease"/>
            <person name="Wu L."/>
            <person name="Ma J."/>
        </authorList>
    </citation>
    <scope>NUCLEOTIDE SEQUENCE [LARGE SCALE GENOMIC DNA]</scope>
    <source>
        <strain evidence="11">TISTR 1514</strain>
    </source>
</reference>
<dbReference type="EMBL" id="JBHUNE010000006">
    <property type="protein sequence ID" value="MFD2758469.1"/>
    <property type="molecule type" value="Genomic_DNA"/>
</dbReference>
<comment type="similarity">
    <text evidence="2 7">Belongs to the prokaryotic/mitochondrial release factor family.</text>
</comment>
<keyword evidence="8" id="KW-0175">Coiled coil</keyword>
<dbReference type="HAMAP" id="MF_00094">
    <property type="entry name" value="Rel_fac_2"/>
    <property type="match status" value="1"/>
</dbReference>
<evidence type="ECO:0000256" key="3">
    <source>
        <dbReference type="ARBA" id="ARBA00019192"/>
    </source>
</evidence>
<feature type="coiled-coil region" evidence="8">
    <location>
        <begin position="69"/>
        <end position="115"/>
    </location>
</feature>
<dbReference type="SMART" id="SM00937">
    <property type="entry name" value="PCRF"/>
    <property type="match status" value="1"/>
</dbReference>
<dbReference type="RefSeq" id="WP_019617787.1">
    <property type="nucleotide sequence ID" value="NZ_JBHUNE010000006.1"/>
</dbReference>
<name>A0ABW5V0X3_9MICO</name>
<keyword evidence="4 7" id="KW-0488">Methylation</keyword>
<keyword evidence="6 7" id="KW-0648">Protein biosynthesis</keyword>